<dbReference type="HOGENOM" id="CLU_074799_3_0_10"/>
<dbReference type="OrthoDB" id="796548at2"/>
<gene>
    <name evidence="5" type="ORF">HMPREF1057_01006</name>
</gene>
<evidence type="ECO:0000256" key="3">
    <source>
        <dbReference type="ARBA" id="ARBA00023163"/>
    </source>
</evidence>
<evidence type="ECO:0000313" key="5">
    <source>
        <dbReference type="EMBL" id="EKJ92171.1"/>
    </source>
</evidence>
<dbReference type="InterPro" id="IPR015927">
    <property type="entry name" value="Peptidase_S24_S26A/B/C"/>
</dbReference>
<dbReference type="InterPro" id="IPR039418">
    <property type="entry name" value="LexA-like"/>
</dbReference>
<dbReference type="EMBL" id="AGXW01000002">
    <property type="protein sequence ID" value="EKJ92171.1"/>
    <property type="molecule type" value="Genomic_DNA"/>
</dbReference>
<name>K5CQS6_9BACE</name>
<protein>
    <recommendedName>
        <fullName evidence="4">Peptidase S24/S26A/S26B/S26C domain-containing protein</fullName>
    </recommendedName>
</protein>
<keyword evidence="1" id="KW-0805">Transcription regulation</keyword>
<dbReference type="SUPFAM" id="SSF51306">
    <property type="entry name" value="LexA/Signal peptidase"/>
    <property type="match status" value="1"/>
</dbReference>
<evidence type="ECO:0000313" key="6">
    <source>
        <dbReference type="Proteomes" id="UP000007995"/>
    </source>
</evidence>
<feature type="domain" description="Peptidase S24/S26A/S26B/S26C" evidence="4">
    <location>
        <begin position="134"/>
        <end position="224"/>
    </location>
</feature>
<dbReference type="GO" id="GO:0003677">
    <property type="term" value="F:DNA binding"/>
    <property type="evidence" value="ECO:0007669"/>
    <property type="project" value="UniProtKB-KW"/>
</dbReference>
<keyword evidence="3" id="KW-0804">Transcription</keyword>
<sequence>MKEKQQEKSPIKQNILLYLENKGVTPYEFYKESGVTRGILQQNNGISEDNIARFLAYAPDVNIEWLLTSKGSMIKDGSTDIQISNDTTTSAMPTTSMNPGIGTPYYDVDFIGGFDEVFNSQVNIPATNIVIRGFEKASLWCNVTGHSMEPKINHGDIIALRQCTLNDIQYGEIYAVVLDTIRTIKILRRSPDPSKLRFIPINTEDYDEQEFDKSRIMNVFEVIGSISKFF</sequence>
<dbReference type="Proteomes" id="UP000007995">
    <property type="component" value="Unassembled WGS sequence"/>
</dbReference>
<evidence type="ECO:0000256" key="2">
    <source>
        <dbReference type="ARBA" id="ARBA00023125"/>
    </source>
</evidence>
<dbReference type="RefSeq" id="WP_007760219.1">
    <property type="nucleotide sequence ID" value="NZ_AKBZ01000005.1"/>
</dbReference>
<proteinExistence type="predicted"/>
<organism evidence="5 6">
    <name type="scientific">Bacteroides finegoldii CL09T03C10</name>
    <dbReference type="NCBI Taxonomy" id="997888"/>
    <lineage>
        <taxon>Bacteria</taxon>
        <taxon>Pseudomonadati</taxon>
        <taxon>Bacteroidota</taxon>
        <taxon>Bacteroidia</taxon>
        <taxon>Bacteroidales</taxon>
        <taxon>Bacteroidaceae</taxon>
        <taxon>Bacteroides</taxon>
    </lineage>
</organism>
<reference evidence="5 6" key="1">
    <citation type="submission" date="2012-02" db="EMBL/GenBank/DDBJ databases">
        <title>The Genome Sequence of Bacteroides finegoldii CL09T03C10.</title>
        <authorList>
            <consortium name="The Broad Institute Genome Sequencing Platform"/>
            <person name="Earl A."/>
            <person name="Ward D."/>
            <person name="Feldgarden M."/>
            <person name="Gevers D."/>
            <person name="Zitomersky N.L."/>
            <person name="Coyne M.J."/>
            <person name="Comstock L.E."/>
            <person name="Young S.K."/>
            <person name="Zeng Q."/>
            <person name="Gargeya S."/>
            <person name="Fitzgerald M."/>
            <person name="Haas B."/>
            <person name="Abouelleil A."/>
            <person name="Alvarado L."/>
            <person name="Arachchi H.M."/>
            <person name="Berlin A."/>
            <person name="Chapman S.B."/>
            <person name="Gearin G."/>
            <person name="Goldberg J."/>
            <person name="Griggs A."/>
            <person name="Gujja S."/>
            <person name="Hansen M."/>
            <person name="Heiman D."/>
            <person name="Howarth C."/>
            <person name="Larimer J."/>
            <person name="Lui A."/>
            <person name="MacDonald P.J.P."/>
            <person name="McCowen C."/>
            <person name="Montmayeur A."/>
            <person name="Murphy C."/>
            <person name="Neiman D."/>
            <person name="Pearson M."/>
            <person name="Priest M."/>
            <person name="Roberts A."/>
            <person name="Saif S."/>
            <person name="Shea T."/>
            <person name="Sisk P."/>
            <person name="Stolte C."/>
            <person name="Sykes S."/>
            <person name="Wortman J."/>
            <person name="Nusbaum C."/>
            <person name="Birren B."/>
        </authorList>
    </citation>
    <scope>NUCLEOTIDE SEQUENCE [LARGE SCALE GENOMIC DNA]</scope>
    <source>
        <strain evidence="5 6">CL09T03C10</strain>
    </source>
</reference>
<dbReference type="Gene3D" id="2.10.109.10">
    <property type="entry name" value="Umud Fragment, subunit A"/>
    <property type="match status" value="1"/>
</dbReference>
<dbReference type="AlphaFoldDB" id="K5CQS6"/>
<dbReference type="CDD" id="cd06529">
    <property type="entry name" value="S24_LexA-like"/>
    <property type="match status" value="1"/>
</dbReference>
<dbReference type="PANTHER" id="PTHR40661:SF1">
    <property type="entry name" value="HTH CRO_C1-TYPE DOMAIN-CONTAINING PROTEIN"/>
    <property type="match status" value="1"/>
</dbReference>
<dbReference type="InterPro" id="IPR036286">
    <property type="entry name" value="LexA/Signal_pep-like_sf"/>
</dbReference>
<accession>K5CQS6</accession>
<keyword evidence="2" id="KW-0238">DNA-binding</keyword>
<evidence type="ECO:0000259" key="4">
    <source>
        <dbReference type="Pfam" id="PF00717"/>
    </source>
</evidence>
<dbReference type="Pfam" id="PF00717">
    <property type="entry name" value="Peptidase_S24"/>
    <property type="match status" value="1"/>
</dbReference>
<dbReference type="PANTHER" id="PTHR40661">
    <property type="match status" value="1"/>
</dbReference>
<comment type="caution">
    <text evidence="5">The sequence shown here is derived from an EMBL/GenBank/DDBJ whole genome shotgun (WGS) entry which is preliminary data.</text>
</comment>
<evidence type="ECO:0000256" key="1">
    <source>
        <dbReference type="ARBA" id="ARBA00023015"/>
    </source>
</evidence>